<feature type="compositionally biased region" description="Basic residues" evidence="5">
    <location>
        <begin position="168"/>
        <end position="179"/>
    </location>
</feature>
<proteinExistence type="predicted"/>
<evidence type="ECO:0000256" key="4">
    <source>
        <dbReference type="ARBA" id="ARBA00023136"/>
    </source>
</evidence>
<organism evidence="7 8">
    <name type="scientific">Ilyodon furcidens</name>
    <name type="common">goldbreast splitfin</name>
    <dbReference type="NCBI Taxonomy" id="33524"/>
    <lineage>
        <taxon>Eukaryota</taxon>
        <taxon>Metazoa</taxon>
        <taxon>Chordata</taxon>
        <taxon>Craniata</taxon>
        <taxon>Vertebrata</taxon>
        <taxon>Euteleostomi</taxon>
        <taxon>Actinopterygii</taxon>
        <taxon>Neopterygii</taxon>
        <taxon>Teleostei</taxon>
        <taxon>Neoteleostei</taxon>
        <taxon>Acanthomorphata</taxon>
        <taxon>Ovalentaria</taxon>
        <taxon>Atherinomorphae</taxon>
        <taxon>Cyprinodontiformes</taxon>
        <taxon>Goodeidae</taxon>
        <taxon>Ilyodon</taxon>
    </lineage>
</organism>
<dbReference type="InterPro" id="IPR027359">
    <property type="entry name" value="Volt_channel_dom_sf"/>
</dbReference>
<evidence type="ECO:0000256" key="1">
    <source>
        <dbReference type="ARBA" id="ARBA00004141"/>
    </source>
</evidence>
<keyword evidence="3 6" id="KW-1133">Transmembrane helix</keyword>
<dbReference type="PANTHER" id="PTHR10037">
    <property type="entry name" value="VOLTAGE-GATED CATION CHANNEL CALCIUM AND SODIUM"/>
    <property type="match status" value="1"/>
</dbReference>
<feature type="compositionally biased region" description="Pro residues" evidence="5">
    <location>
        <begin position="121"/>
        <end position="156"/>
    </location>
</feature>
<comment type="caution">
    <text evidence="7">The sequence shown here is derived from an EMBL/GenBank/DDBJ whole genome shotgun (WGS) entry which is preliminary data.</text>
</comment>
<evidence type="ECO:0000256" key="5">
    <source>
        <dbReference type="SAM" id="MobiDB-lite"/>
    </source>
</evidence>
<accession>A0ABV0U6K1</accession>
<evidence type="ECO:0000313" key="8">
    <source>
        <dbReference type="Proteomes" id="UP001482620"/>
    </source>
</evidence>
<comment type="subcellular location">
    <subcellularLocation>
        <location evidence="1">Membrane</location>
        <topology evidence="1">Multi-pass membrane protein</topology>
    </subcellularLocation>
</comment>
<dbReference type="PANTHER" id="PTHR10037:SF137">
    <property type="entry name" value="VOLTAGE-DEPENDENT T-TYPE CALCIUM CHANNEL SUBUNIT ALPHA"/>
    <property type="match status" value="1"/>
</dbReference>
<keyword evidence="4 6" id="KW-0472">Membrane</keyword>
<evidence type="ECO:0000256" key="2">
    <source>
        <dbReference type="ARBA" id="ARBA00022692"/>
    </source>
</evidence>
<evidence type="ECO:0000256" key="6">
    <source>
        <dbReference type="SAM" id="Phobius"/>
    </source>
</evidence>
<gene>
    <name evidence="7" type="ORF">ILYODFUR_013781</name>
</gene>
<dbReference type="Proteomes" id="UP001482620">
    <property type="component" value="Unassembled WGS sequence"/>
</dbReference>
<dbReference type="EMBL" id="JAHRIQ010059062">
    <property type="protein sequence ID" value="MEQ2240341.1"/>
    <property type="molecule type" value="Genomic_DNA"/>
</dbReference>
<evidence type="ECO:0000313" key="7">
    <source>
        <dbReference type="EMBL" id="MEQ2240341.1"/>
    </source>
</evidence>
<sequence length="260" mass="28120">MSLPQPLSSSWVVGLLHPSLPMFAQISTPFYLLNVLSALRLNYSHVENKLSAAECLEKQKFWKFAKANYASSIRVAHPGAVPAHWSDYSALHLPPRLPWQIHAAGCSSKSHAHTMSTNGPAPEPAPEVPPISTPAPAPAPTQAPAPAPPPPAPPAPTSSTIPVGALAQKKRQQYAKSKKQGSNANSRPPRALFCLNLNNPLRRACISVVEWKPFDIFILIAIFANCMALAVYVPFPEDDSNSTNHDLVSSLYLSLKAVYL</sequence>
<keyword evidence="8" id="KW-1185">Reference proteome</keyword>
<dbReference type="InterPro" id="IPR043203">
    <property type="entry name" value="VGCC_Ca_Na"/>
</dbReference>
<reference evidence="7 8" key="1">
    <citation type="submission" date="2021-06" db="EMBL/GenBank/DDBJ databases">
        <authorList>
            <person name="Palmer J.M."/>
        </authorList>
    </citation>
    <scope>NUCLEOTIDE SEQUENCE [LARGE SCALE GENOMIC DNA]</scope>
    <source>
        <strain evidence="8">if_2019</strain>
        <tissue evidence="7">Muscle</tissue>
    </source>
</reference>
<feature type="transmembrane region" description="Helical" evidence="6">
    <location>
        <begin position="20"/>
        <end position="39"/>
    </location>
</feature>
<dbReference type="Gene3D" id="1.20.120.350">
    <property type="entry name" value="Voltage-gated potassium channels. Chain C"/>
    <property type="match status" value="1"/>
</dbReference>
<feature type="compositionally biased region" description="Polar residues" evidence="5">
    <location>
        <begin position="108"/>
        <end position="119"/>
    </location>
</feature>
<evidence type="ECO:0000256" key="3">
    <source>
        <dbReference type="ARBA" id="ARBA00022989"/>
    </source>
</evidence>
<protein>
    <submittedName>
        <fullName evidence="7">Uncharacterized protein</fullName>
    </submittedName>
</protein>
<feature type="region of interest" description="Disordered" evidence="5">
    <location>
        <begin position="108"/>
        <end position="189"/>
    </location>
</feature>
<name>A0ABV0U6K1_9TELE</name>
<feature type="transmembrane region" description="Helical" evidence="6">
    <location>
        <begin position="216"/>
        <end position="235"/>
    </location>
</feature>
<keyword evidence="2 6" id="KW-0812">Transmembrane</keyword>